<name>E9SHB1_RUMAL</name>
<keyword evidence="1" id="KW-1133">Transmembrane helix</keyword>
<evidence type="ECO:0000313" key="3">
    <source>
        <dbReference type="Proteomes" id="UP000004259"/>
    </source>
</evidence>
<feature type="transmembrane region" description="Helical" evidence="1">
    <location>
        <begin position="204"/>
        <end position="223"/>
    </location>
</feature>
<gene>
    <name evidence="2" type="ORF">CUS_7639</name>
</gene>
<feature type="transmembrane region" description="Helical" evidence="1">
    <location>
        <begin position="12"/>
        <end position="31"/>
    </location>
</feature>
<proteinExistence type="predicted"/>
<dbReference type="STRING" id="246199.CUS_7639"/>
<reference evidence="2 3" key="1">
    <citation type="submission" date="2011-02" db="EMBL/GenBank/DDBJ databases">
        <authorList>
            <person name="Nelson K.E."/>
            <person name="Sutton G."/>
            <person name="Torralba M."/>
            <person name="Durkin S."/>
            <person name="Harkins D."/>
            <person name="Montgomery R."/>
            <person name="Ziemer C."/>
            <person name="Klaassens E."/>
            <person name="Ocuiv P."/>
            <person name="Morrison M."/>
        </authorList>
    </citation>
    <scope>NUCLEOTIDE SEQUENCE [LARGE SCALE GENOMIC DNA]</scope>
    <source>
        <strain evidence="2 3">8</strain>
    </source>
</reference>
<sequence>MKLKLNLLHKVGAAALAAGIAVLAAGLVMMYKSTHPHDISKLKAEDIKSGMYVKGTISDVVRGFMPNPDATDNTTINEPLDICTTVSEETSDEAYASYVLIPLGTEKEEFVCLLLDQFLYPDFYYQVMTGNSPTNSGESVNAEFEGIVTKCSKTEKKLMEKCLDNWQKDYSYLCYQYYVTGEINSDTIPPYVIKCKDMTKRKYYWLYSLPLFFMGGVLLWQAGSPIKKIK</sequence>
<keyword evidence="1" id="KW-0472">Membrane</keyword>
<keyword evidence="3" id="KW-1185">Reference proteome</keyword>
<dbReference type="OrthoDB" id="1819266at2"/>
<organism evidence="2 3">
    <name type="scientific">Ruminococcus albus 8</name>
    <dbReference type="NCBI Taxonomy" id="246199"/>
    <lineage>
        <taxon>Bacteria</taxon>
        <taxon>Bacillati</taxon>
        <taxon>Bacillota</taxon>
        <taxon>Clostridia</taxon>
        <taxon>Eubacteriales</taxon>
        <taxon>Oscillospiraceae</taxon>
        <taxon>Ruminococcus</taxon>
    </lineage>
</organism>
<accession>E9SHB1</accession>
<keyword evidence="1" id="KW-0812">Transmembrane</keyword>
<dbReference type="EMBL" id="ADKM02000130">
    <property type="protein sequence ID" value="EGC01417.1"/>
    <property type="molecule type" value="Genomic_DNA"/>
</dbReference>
<comment type="caution">
    <text evidence="2">The sequence shown here is derived from an EMBL/GenBank/DDBJ whole genome shotgun (WGS) entry which is preliminary data.</text>
</comment>
<dbReference type="AlphaFoldDB" id="E9SHB1"/>
<dbReference type="RefSeq" id="WP_002852940.1">
    <property type="nucleotide sequence ID" value="NZ_ADKM02000130.1"/>
</dbReference>
<protein>
    <submittedName>
        <fullName evidence="2">Uncharacterized protein</fullName>
    </submittedName>
</protein>
<evidence type="ECO:0000256" key="1">
    <source>
        <dbReference type="SAM" id="Phobius"/>
    </source>
</evidence>
<evidence type="ECO:0000313" key="2">
    <source>
        <dbReference type="EMBL" id="EGC01417.1"/>
    </source>
</evidence>
<dbReference type="Proteomes" id="UP000004259">
    <property type="component" value="Unassembled WGS sequence"/>
</dbReference>